<evidence type="ECO:0000313" key="1">
    <source>
        <dbReference type="EMBL" id="KAG6951334.1"/>
    </source>
</evidence>
<gene>
    <name evidence="1" type="ORF">JG687_00013688</name>
</gene>
<dbReference type="AlphaFoldDB" id="A0A8T1U1V2"/>
<proteinExistence type="predicted"/>
<evidence type="ECO:0000313" key="2">
    <source>
        <dbReference type="Proteomes" id="UP000688947"/>
    </source>
</evidence>
<name>A0A8T1U1V2_9STRA</name>
<comment type="caution">
    <text evidence="1">The sequence shown here is derived from an EMBL/GenBank/DDBJ whole genome shotgun (WGS) entry which is preliminary data.</text>
</comment>
<reference evidence="1" key="1">
    <citation type="submission" date="2021-01" db="EMBL/GenBank/DDBJ databases">
        <title>Phytophthora aleatoria, a newly-described species from Pinus radiata is distinct from Phytophthora cactorum isolates based on comparative genomics.</title>
        <authorList>
            <person name="Mcdougal R."/>
            <person name="Panda P."/>
            <person name="Williams N."/>
            <person name="Studholme D.J."/>
        </authorList>
    </citation>
    <scope>NUCLEOTIDE SEQUENCE</scope>
    <source>
        <strain evidence="1">NZFS 3830</strain>
    </source>
</reference>
<protein>
    <submittedName>
        <fullName evidence="1">Uncharacterized protein</fullName>
    </submittedName>
</protein>
<sequence>CQDAVKAVKLLVKAGQSAIVLCCVTAFRVFQLVFPRLDRRAGVIRMSALVHDQARAVLKVFVTNLVHNAVVYMEHASRRRSPQWTLSTLSSVKAVPSMALVVEFVQRLGNEWEVNFAINCVLVLLFVNYLEN</sequence>
<feature type="non-terminal residue" evidence="1">
    <location>
        <position position="132"/>
    </location>
</feature>
<organism evidence="1 2">
    <name type="scientific">Phytophthora cactorum</name>
    <dbReference type="NCBI Taxonomy" id="29920"/>
    <lineage>
        <taxon>Eukaryota</taxon>
        <taxon>Sar</taxon>
        <taxon>Stramenopiles</taxon>
        <taxon>Oomycota</taxon>
        <taxon>Peronosporomycetes</taxon>
        <taxon>Peronosporales</taxon>
        <taxon>Peronosporaceae</taxon>
        <taxon>Phytophthora</taxon>
    </lineage>
</organism>
<dbReference type="Proteomes" id="UP000688947">
    <property type="component" value="Unassembled WGS sequence"/>
</dbReference>
<dbReference type="EMBL" id="JAENGZ010001026">
    <property type="protein sequence ID" value="KAG6951334.1"/>
    <property type="molecule type" value="Genomic_DNA"/>
</dbReference>
<accession>A0A8T1U1V2</accession>